<sequence length="301" mass="36762">MIRKILLGILLIIMFKIASCVYIKPYQWKLAYVNRYNKELNIMMNVRNIKITRHYDTGGNTGYDIEWIRTKKFENDIVKPEEYDTWYENEIPLNIHLLGENNYVGEKLIYDKSKGNHFEKIEEYIEKHKEEIFKGMLGETWENGINIRFYTLILHKLDDNKYVWYNDIHEIKDNILREVKNENFDSDLFYKERDLKEKEFFKTKIKYEDIDWGKYIEYMEDYPVLVMEIEYKVLHSEEENEMYKEDYHIYSSDFNILSSSSKLSEIGIRRINTRQKIYKDVEKFYNKVTFTFVIRDLSDPE</sequence>
<dbReference type="RefSeq" id="WP_156683524.1">
    <property type="nucleotide sequence ID" value="NZ_CABWIB010000001.1"/>
</dbReference>
<name>A0A6I8MBB6_9FUSO</name>
<evidence type="ECO:0000313" key="1">
    <source>
        <dbReference type="EMBL" id="VWL85536.1"/>
    </source>
</evidence>
<dbReference type="EMBL" id="CABWIB010000001">
    <property type="protein sequence ID" value="VWL85536.1"/>
    <property type="molecule type" value="Genomic_DNA"/>
</dbReference>
<keyword evidence="2" id="KW-1185">Reference proteome</keyword>
<reference evidence="1 2" key="1">
    <citation type="submission" date="2019-10" db="EMBL/GenBank/DDBJ databases">
        <authorList>
            <person name="Blom J."/>
        </authorList>
    </citation>
    <scope>NUCLEOTIDE SEQUENCE [LARGE SCALE GENOMIC DNA]</scope>
    <source>
        <strain evidence="1 2">ES3154-GLU</strain>
    </source>
</reference>
<organism evidence="1 2">
    <name type="scientific">Oceanivirga miroungae</name>
    <dbReference type="NCBI Taxonomy" id="1130046"/>
    <lineage>
        <taxon>Bacteria</taxon>
        <taxon>Fusobacteriati</taxon>
        <taxon>Fusobacteriota</taxon>
        <taxon>Fusobacteriia</taxon>
        <taxon>Fusobacteriales</taxon>
        <taxon>Leptotrichiaceae</taxon>
        <taxon>Oceanivirga</taxon>
    </lineage>
</organism>
<protein>
    <submittedName>
        <fullName evidence="1">Uncharacterized protein</fullName>
    </submittedName>
</protein>
<dbReference type="Proteomes" id="UP000419017">
    <property type="component" value="Unassembled WGS sequence"/>
</dbReference>
<gene>
    <name evidence="1" type="ORF">OMES3154_00822</name>
</gene>
<dbReference type="AlphaFoldDB" id="A0A6I8MBB6"/>
<evidence type="ECO:0000313" key="2">
    <source>
        <dbReference type="Proteomes" id="UP000419017"/>
    </source>
</evidence>
<accession>A0A6I8MBB6</accession>
<proteinExistence type="predicted"/>